<dbReference type="InterPro" id="IPR013815">
    <property type="entry name" value="ATP_grasp_subdomain_1"/>
</dbReference>
<dbReference type="AlphaFoldDB" id="A0A956LXP3"/>
<organism evidence="6 7">
    <name type="scientific">Eiseniibacteriota bacterium</name>
    <dbReference type="NCBI Taxonomy" id="2212470"/>
    <lineage>
        <taxon>Bacteria</taxon>
        <taxon>Candidatus Eiseniibacteriota</taxon>
    </lineage>
</organism>
<dbReference type="PANTHER" id="PTHR43585:SF2">
    <property type="entry name" value="ATP-GRASP ENZYME FSQD"/>
    <property type="match status" value="1"/>
</dbReference>
<evidence type="ECO:0000256" key="4">
    <source>
        <dbReference type="PROSITE-ProRule" id="PRU00409"/>
    </source>
</evidence>
<evidence type="ECO:0000256" key="3">
    <source>
        <dbReference type="ARBA" id="ARBA00022840"/>
    </source>
</evidence>
<dbReference type="Gene3D" id="3.30.1490.20">
    <property type="entry name" value="ATP-grasp fold, A domain"/>
    <property type="match status" value="1"/>
</dbReference>
<dbReference type="InterPro" id="IPR052032">
    <property type="entry name" value="ATP-dep_AA_Ligase"/>
</dbReference>
<dbReference type="SUPFAM" id="SSF56059">
    <property type="entry name" value="Glutathione synthetase ATP-binding domain-like"/>
    <property type="match status" value="1"/>
</dbReference>
<comment type="caution">
    <text evidence="6">The sequence shown here is derived from an EMBL/GenBank/DDBJ whole genome shotgun (WGS) entry which is preliminary data.</text>
</comment>
<dbReference type="GO" id="GO:0005524">
    <property type="term" value="F:ATP binding"/>
    <property type="evidence" value="ECO:0007669"/>
    <property type="project" value="UniProtKB-UniRule"/>
</dbReference>
<reference evidence="6" key="1">
    <citation type="submission" date="2020-04" db="EMBL/GenBank/DDBJ databases">
        <authorList>
            <person name="Zhang T."/>
        </authorList>
    </citation>
    <scope>NUCLEOTIDE SEQUENCE</scope>
    <source>
        <strain evidence="6">HKST-UBA01</strain>
    </source>
</reference>
<dbReference type="Pfam" id="PF13535">
    <property type="entry name" value="ATP-grasp_4"/>
    <property type="match status" value="1"/>
</dbReference>
<keyword evidence="3 4" id="KW-0067">ATP-binding</keyword>
<reference evidence="6" key="2">
    <citation type="journal article" date="2021" name="Microbiome">
        <title>Successional dynamics and alternative stable states in a saline activated sludge microbial community over 9 years.</title>
        <authorList>
            <person name="Wang Y."/>
            <person name="Ye J."/>
            <person name="Ju F."/>
            <person name="Liu L."/>
            <person name="Boyd J.A."/>
            <person name="Deng Y."/>
            <person name="Parks D.H."/>
            <person name="Jiang X."/>
            <person name="Yin X."/>
            <person name="Woodcroft B.J."/>
            <person name="Tyson G.W."/>
            <person name="Hugenholtz P."/>
            <person name="Polz M.F."/>
            <person name="Zhang T."/>
        </authorList>
    </citation>
    <scope>NUCLEOTIDE SEQUENCE</scope>
    <source>
        <strain evidence="6">HKST-UBA01</strain>
    </source>
</reference>
<evidence type="ECO:0000256" key="2">
    <source>
        <dbReference type="ARBA" id="ARBA00022741"/>
    </source>
</evidence>
<evidence type="ECO:0000256" key="1">
    <source>
        <dbReference type="ARBA" id="ARBA00022598"/>
    </source>
</evidence>
<evidence type="ECO:0000313" key="6">
    <source>
        <dbReference type="EMBL" id="MCA9727399.1"/>
    </source>
</evidence>
<feature type="domain" description="ATP-grasp" evidence="5">
    <location>
        <begin position="115"/>
        <end position="309"/>
    </location>
</feature>
<dbReference type="Gene3D" id="3.40.50.20">
    <property type="match status" value="1"/>
</dbReference>
<dbReference type="Pfam" id="PF18130">
    <property type="entry name" value="ATPgrasp_N"/>
    <property type="match status" value="1"/>
</dbReference>
<keyword evidence="2 4" id="KW-0547">Nucleotide-binding</keyword>
<evidence type="ECO:0000313" key="7">
    <source>
        <dbReference type="Proteomes" id="UP000697710"/>
    </source>
</evidence>
<dbReference type="EMBL" id="JAGQHR010000158">
    <property type="protein sequence ID" value="MCA9727399.1"/>
    <property type="molecule type" value="Genomic_DNA"/>
</dbReference>
<dbReference type="InterPro" id="IPR011761">
    <property type="entry name" value="ATP-grasp"/>
</dbReference>
<dbReference type="PROSITE" id="PS50975">
    <property type="entry name" value="ATP_GRASP"/>
    <property type="match status" value="1"/>
</dbReference>
<dbReference type="GO" id="GO:0046872">
    <property type="term" value="F:metal ion binding"/>
    <property type="evidence" value="ECO:0007669"/>
    <property type="project" value="InterPro"/>
</dbReference>
<keyword evidence="1" id="KW-0436">Ligase</keyword>
<evidence type="ECO:0000259" key="5">
    <source>
        <dbReference type="PROSITE" id="PS50975"/>
    </source>
</evidence>
<dbReference type="Proteomes" id="UP000697710">
    <property type="component" value="Unassembled WGS sequence"/>
</dbReference>
<protein>
    <submittedName>
        <fullName evidence="6">ATP-grasp domain-containing protein</fullName>
    </submittedName>
</protein>
<proteinExistence type="predicted"/>
<gene>
    <name evidence="6" type="ORF">KC729_06935</name>
</gene>
<dbReference type="Gene3D" id="3.30.470.20">
    <property type="entry name" value="ATP-grasp fold, B domain"/>
    <property type="match status" value="1"/>
</dbReference>
<dbReference type="PANTHER" id="PTHR43585">
    <property type="entry name" value="FUMIPYRROLE BIOSYNTHESIS PROTEIN C"/>
    <property type="match status" value="1"/>
</dbReference>
<accession>A0A956LXP3</accession>
<sequence length="404" mass="45062">MRILFLSPSFPAEMPLFVHALAESGVQVVGVGDVAEATLPEPLRASLSGYVQVGMGHEHELIAAVRRYAQEHPLDRVECLWEPGVMLAAKLRAALGLPGLDEERTLAFRDKGRMKAKLEEAGLAVPRHRRTRTERGVREATEEFGFPVVLKPIAGAGSLDTHRVDDAGELEHALRQLRHVDEVSVEEYVDGEEYTFDTICYEGKILFQNISWYRPKPIVARNVQWISPQTVGLRVIDGPDLASGRALGESVLQALEFDTGFTHMEWFRRPDGTAVFCEIGCRPPGARSVDVMNQVTERDLYRAWAEAVHTGTIAEPIQRRQNAAVIFKRARGEGRISRVEGLDRLLSELGPHLVGVDLLPVGAHRRNWKQTLLSDGWLTVRHPDLPTLLEMADRVGTDLQLFAE</sequence>
<dbReference type="GO" id="GO:0016874">
    <property type="term" value="F:ligase activity"/>
    <property type="evidence" value="ECO:0007669"/>
    <property type="project" value="UniProtKB-KW"/>
</dbReference>
<dbReference type="InterPro" id="IPR041472">
    <property type="entry name" value="BL00235/CARNS1_N"/>
</dbReference>
<name>A0A956LXP3_UNCEI</name>